<evidence type="ECO:0000256" key="3">
    <source>
        <dbReference type="ARBA" id="ARBA00022490"/>
    </source>
</evidence>
<evidence type="ECO:0000256" key="8">
    <source>
        <dbReference type="ARBA" id="ARBA00048596"/>
    </source>
</evidence>
<dbReference type="EMBL" id="CP016199">
    <property type="protein sequence ID" value="ASS37854.1"/>
    <property type="molecule type" value="Genomic_DNA"/>
</dbReference>
<gene>
    <name evidence="9" type="primary">buk</name>
    <name evidence="11" type="ORF">AXF17_04915</name>
</gene>
<dbReference type="AlphaFoldDB" id="A0A223ASB0"/>
<evidence type="ECO:0000256" key="4">
    <source>
        <dbReference type="ARBA" id="ARBA00022679"/>
    </source>
</evidence>
<evidence type="ECO:0000256" key="6">
    <source>
        <dbReference type="ARBA" id="ARBA00022777"/>
    </source>
</evidence>
<dbReference type="InterPro" id="IPR043129">
    <property type="entry name" value="ATPase_NBD"/>
</dbReference>
<dbReference type="InterPro" id="IPR011245">
    <property type="entry name" value="Butyrate_kin"/>
</dbReference>
<dbReference type="OrthoDB" id="9771859at2"/>
<keyword evidence="3 9" id="KW-0963">Cytoplasm</keyword>
<evidence type="ECO:0000313" key="11">
    <source>
        <dbReference type="EMBL" id="ASS37854.1"/>
    </source>
</evidence>
<protein>
    <recommendedName>
        <fullName evidence="9">Probable butyrate kinase</fullName>
        <shortName evidence="9">BK</shortName>
        <ecNumber evidence="9">2.7.2.7</ecNumber>
    </recommendedName>
    <alternativeName>
        <fullName evidence="9">Branched-chain carboxylic acid kinase</fullName>
    </alternativeName>
</protein>
<dbReference type="Proteomes" id="UP000214689">
    <property type="component" value="Chromosome"/>
</dbReference>
<dbReference type="GO" id="GO:0005737">
    <property type="term" value="C:cytoplasm"/>
    <property type="evidence" value="ECO:0007669"/>
    <property type="project" value="UniProtKB-SubCell"/>
</dbReference>
<evidence type="ECO:0000313" key="12">
    <source>
        <dbReference type="Proteomes" id="UP000214689"/>
    </source>
</evidence>
<accession>A0A223ASB0</accession>
<dbReference type="GO" id="GO:0005524">
    <property type="term" value="F:ATP binding"/>
    <property type="evidence" value="ECO:0007669"/>
    <property type="project" value="UniProtKB-KW"/>
</dbReference>
<dbReference type="PANTHER" id="PTHR21060">
    <property type="entry name" value="ACETATE KINASE"/>
    <property type="match status" value="1"/>
</dbReference>
<dbReference type="SUPFAM" id="SSF53067">
    <property type="entry name" value="Actin-like ATPase domain"/>
    <property type="match status" value="2"/>
</dbReference>
<keyword evidence="4 9" id="KW-0808">Transferase</keyword>
<dbReference type="NCBIfam" id="TIGR02707">
    <property type="entry name" value="butyr_kinase"/>
    <property type="match status" value="1"/>
</dbReference>
<dbReference type="GO" id="GO:0008776">
    <property type="term" value="F:acetate kinase activity"/>
    <property type="evidence" value="ECO:0007669"/>
    <property type="project" value="TreeGrafter"/>
</dbReference>
<evidence type="ECO:0000256" key="1">
    <source>
        <dbReference type="ARBA" id="ARBA00004496"/>
    </source>
</evidence>
<evidence type="ECO:0000256" key="2">
    <source>
        <dbReference type="ARBA" id="ARBA00008748"/>
    </source>
</evidence>
<keyword evidence="5 9" id="KW-0547">Nucleotide-binding</keyword>
<proteinExistence type="inferred from homology"/>
<dbReference type="NCBIfam" id="NF002834">
    <property type="entry name" value="PRK03011.1-5"/>
    <property type="match status" value="1"/>
</dbReference>
<dbReference type="GO" id="GO:0047761">
    <property type="term" value="F:butyrate kinase activity"/>
    <property type="evidence" value="ECO:0007669"/>
    <property type="project" value="UniProtKB-UniRule"/>
</dbReference>
<dbReference type="PIRSF" id="PIRSF036458">
    <property type="entry name" value="Butyrate_kin"/>
    <property type="match status" value="1"/>
</dbReference>
<dbReference type="RefSeq" id="WP_094234083.1">
    <property type="nucleotide sequence ID" value="NZ_CP016199.1"/>
</dbReference>
<dbReference type="PRINTS" id="PR00471">
    <property type="entry name" value="ACETATEKNASE"/>
</dbReference>
<dbReference type="PANTHER" id="PTHR21060:SF3">
    <property type="entry name" value="BUTYRATE KINASE 2-RELATED"/>
    <property type="match status" value="1"/>
</dbReference>
<keyword evidence="12" id="KW-1185">Reference proteome</keyword>
<comment type="catalytic activity">
    <reaction evidence="8 9">
        <text>butanoate + ATP = butanoyl phosphate + ADP</text>
        <dbReference type="Rhea" id="RHEA:13585"/>
        <dbReference type="ChEBI" id="CHEBI:17968"/>
        <dbReference type="ChEBI" id="CHEBI:30616"/>
        <dbReference type="ChEBI" id="CHEBI:58079"/>
        <dbReference type="ChEBI" id="CHEBI:456216"/>
        <dbReference type="EC" id="2.7.2.7"/>
    </reaction>
</comment>
<evidence type="ECO:0000256" key="5">
    <source>
        <dbReference type="ARBA" id="ARBA00022741"/>
    </source>
</evidence>
<keyword evidence="6 9" id="KW-0418">Kinase</keyword>
<dbReference type="GO" id="GO:0006083">
    <property type="term" value="P:acetate metabolic process"/>
    <property type="evidence" value="ECO:0007669"/>
    <property type="project" value="TreeGrafter"/>
</dbReference>
<dbReference type="PROSITE" id="PS01076">
    <property type="entry name" value="ACETATE_KINASE_2"/>
    <property type="match status" value="1"/>
</dbReference>
<keyword evidence="7 9" id="KW-0067">ATP-binding</keyword>
<dbReference type="Pfam" id="PF00871">
    <property type="entry name" value="Acetate_kinase"/>
    <property type="match status" value="1"/>
</dbReference>
<comment type="similarity">
    <text evidence="2 9 10">Belongs to the acetokinase family.</text>
</comment>
<evidence type="ECO:0000256" key="7">
    <source>
        <dbReference type="ARBA" id="ARBA00022840"/>
    </source>
</evidence>
<name>A0A223ASB0_9FIRM</name>
<dbReference type="InterPro" id="IPR023865">
    <property type="entry name" value="Aliphatic_acid_kinase_CS"/>
</dbReference>
<dbReference type="EC" id="2.7.2.7" evidence="9"/>
<evidence type="ECO:0000256" key="9">
    <source>
        <dbReference type="HAMAP-Rule" id="MF_00542"/>
    </source>
</evidence>
<reference evidence="12" key="1">
    <citation type="submission" date="2016-05" db="EMBL/GenBank/DDBJ databases">
        <authorList>
            <person name="Holder M.E."/>
            <person name="Ajami N.J."/>
            <person name="Petrosino J.F."/>
        </authorList>
    </citation>
    <scope>NUCLEOTIDE SEQUENCE [LARGE SCALE GENOMIC DNA]</scope>
    <source>
        <strain evidence="12">ATCC 700696</strain>
    </source>
</reference>
<dbReference type="CDD" id="cd24011">
    <property type="entry name" value="ASKHA_NBD_BK"/>
    <property type="match status" value="1"/>
</dbReference>
<sequence length="352" mass="38652">MKILVINPGATSTKIAVYENDQELMRVGIDHDAAEMDKYANIVDQMPFRRDVIMKTLEEKGYKLEDFDAICGRGGLFKHIPSGTYIVNDAVIRDIKNPPYGEHAANLGAYISKELADKVGIPAFFVDPVCVDELDDIARYTGLKGMERQSFFHALNQKSVARKAAKQIGKPYEELNLIVAHLGGGVSVAAHKKGRVVDVFNVKDEGSMGMDRGGSLPANALVNLCFSGKTKDEVKKIIGHEAGVFSYTGTKDFRTVEDKAFDEGNQECLGAFRAISYQLSKDIGAMSAVLRSDVDAIVYTGGMAYSDKFCEDITSYVGKIAPVLRFPGEEEMKSLAEGAIRALESKEYKIYE</sequence>
<evidence type="ECO:0000256" key="10">
    <source>
        <dbReference type="RuleBase" id="RU003835"/>
    </source>
</evidence>
<dbReference type="Gene3D" id="3.30.420.40">
    <property type="match status" value="2"/>
</dbReference>
<dbReference type="HAMAP" id="MF_00542">
    <property type="entry name" value="Butyrate_kinase"/>
    <property type="match status" value="1"/>
</dbReference>
<dbReference type="InterPro" id="IPR000890">
    <property type="entry name" value="Aliphatic_acid_kin_short-chain"/>
</dbReference>
<organism evidence="11 12">
    <name type="scientific">Mogibacterium pumilum</name>
    <dbReference type="NCBI Taxonomy" id="86332"/>
    <lineage>
        <taxon>Bacteria</taxon>
        <taxon>Bacillati</taxon>
        <taxon>Bacillota</taxon>
        <taxon>Clostridia</taxon>
        <taxon>Peptostreptococcales</taxon>
        <taxon>Anaerovoracaceae</taxon>
        <taxon>Mogibacterium</taxon>
    </lineage>
</organism>
<comment type="subcellular location">
    <subcellularLocation>
        <location evidence="1 9">Cytoplasm</location>
    </subcellularLocation>
</comment>